<evidence type="ECO:0000313" key="2">
    <source>
        <dbReference type="Proteomes" id="UP000002772"/>
    </source>
</evidence>
<sequence length="51" mass="6233">MFVLFYSKLFMFVNLRIVLLSFKYRTVKLLVYKTKVLYSKLSFIKLWMSGK</sequence>
<dbReference type="Proteomes" id="UP000002772">
    <property type="component" value="Unassembled WGS sequence"/>
</dbReference>
<evidence type="ECO:0000313" key="1">
    <source>
        <dbReference type="EMBL" id="EGN56562.1"/>
    </source>
</evidence>
<dbReference type="AlphaFoldDB" id="F8N8J5"/>
<organism evidence="1 2">
    <name type="scientific">Hallella multisaccharivorax DSM 17128</name>
    <dbReference type="NCBI Taxonomy" id="688246"/>
    <lineage>
        <taxon>Bacteria</taxon>
        <taxon>Pseudomonadati</taxon>
        <taxon>Bacteroidota</taxon>
        <taxon>Bacteroidia</taxon>
        <taxon>Bacteroidales</taxon>
        <taxon>Prevotellaceae</taxon>
        <taxon>Hallella</taxon>
    </lineage>
</organism>
<protein>
    <submittedName>
        <fullName evidence="1">Uncharacterized protein</fullName>
    </submittedName>
</protein>
<proteinExistence type="predicted"/>
<accession>F8N8J5</accession>
<dbReference type="EMBL" id="GL945017">
    <property type="protein sequence ID" value="EGN56562.1"/>
    <property type="molecule type" value="Genomic_DNA"/>
</dbReference>
<name>F8N8J5_9BACT</name>
<keyword evidence="2" id="KW-1185">Reference proteome</keyword>
<reference evidence="2" key="1">
    <citation type="journal article" date="2011" name="Stand. Genomic Sci.">
        <title>Non-contiguous finished genome sequence of the opportunistic oral pathogen Prevotella multisaccharivorax type strain (PPPA20).</title>
        <authorList>
            <person name="Pati A."/>
            <person name="Gronow S."/>
            <person name="Lu M."/>
            <person name="Lapidus A."/>
            <person name="Nolan M."/>
            <person name="Lucas S."/>
            <person name="Hammon N."/>
            <person name="Deshpande S."/>
            <person name="Cheng J.F."/>
            <person name="Tapia R."/>
            <person name="Han C."/>
            <person name="Goodwin L."/>
            <person name="Pitluck S."/>
            <person name="Liolios K."/>
            <person name="Pagani I."/>
            <person name="Mavromatis K."/>
            <person name="Mikhailova N."/>
            <person name="Huntemann M."/>
            <person name="Chen A."/>
            <person name="Palaniappan K."/>
            <person name="Land M."/>
            <person name="Hauser L."/>
            <person name="Detter J.C."/>
            <person name="Brambilla E.M."/>
            <person name="Rohde M."/>
            <person name="Goker M."/>
            <person name="Woyke T."/>
            <person name="Bristow J."/>
            <person name="Eisen J.A."/>
            <person name="Markowitz V."/>
            <person name="Hugenholtz P."/>
            <person name="Kyrpides N.C."/>
            <person name="Klenk H.P."/>
            <person name="Ivanova N."/>
        </authorList>
    </citation>
    <scope>NUCLEOTIDE SEQUENCE [LARGE SCALE GENOMIC DNA]</scope>
    <source>
        <strain evidence="2">DSM 17128</strain>
    </source>
</reference>
<dbReference type="HOGENOM" id="CLU_3102241_0_0_10"/>
<gene>
    <name evidence="1" type="ORF">Premu_1122</name>
</gene>